<dbReference type="InterPro" id="IPR011701">
    <property type="entry name" value="MFS"/>
</dbReference>
<dbReference type="PROSITE" id="PS50850">
    <property type="entry name" value="MFS"/>
    <property type="match status" value="1"/>
</dbReference>
<evidence type="ECO:0000256" key="7">
    <source>
        <dbReference type="SAM" id="Phobius"/>
    </source>
</evidence>
<dbReference type="EMBL" id="JAAOAO010000453">
    <property type="protein sequence ID" value="KAF5541163.1"/>
    <property type="molecule type" value="Genomic_DNA"/>
</dbReference>
<dbReference type="PANTHER" id="PTHR43791">
    <property type="entry name" value="PERMEASE-RELATED"/>
    <property type="match status" value="1"/>
</dbReference>
<feature type="transmembrane region" description="Helical" evidence="7">
    <location>
        <begin position="147"/>
        <end position="168"/>
    </location>
</feature>
<dbReference type="GO" id="GO:0016020">
    <property type="term" value="C:membrane"/>
    <property type="evidence" value="ECO:0007669"/>
    <property type="project" value="UniProtKB-SubCell"/>
</dbReference>
<feature type="domain" description="Major facilitator superfamily (MFS) profile" evidence="8">
    <location>
        <begin position="1"/>
        <end position="457"/>
    </location>
</feature>
<protein>
    <submittedName>
        <fullName evidence="9">Major facilitator superfamily transporter ACS family allantoate permease</fullName>
    </submittedName>
</protein>
<evidence type="ECO:0000256" key="2">
    <source>
        <dbReference type="ARBA" id="ARBA00022448"/>
    </source>
</evidence>
<dbReference type="GO" id="GO:0022857">
    <property type="term" value="F:transmembrane transporter activity"/>
    <property type="evidence" value="ECO:0007669"/>
    <property type="project" value="InterPro"/>
</dbReference>
<evidence type="ECO:0000256" key="1">
    <source>
        <dbReference type="ARBA" id="ARBA00004141"/>
    </source>
</evidence>
<feature type="transmembrane region" description="Helical" evidence="7">
    <location>
        <begin position="371"/>
        <end position="394"/>
    </location>
</feature>
<keyword evidence="5 7" id="KW-0472">Membrane</keyword>
<accession>A0A8H5MUF8</accession>
<keyword evidence="2" id="KW-0813">Transport</keyword>
<keyword evidence="6" id="KW-0325">Glycoprotein</keyword>
<comment type="subcellular location">
    <subcellularLocation>
        <location evidence="1">Membrane</location>
        <topology evidence="1">Multi-pass membrane protein</topology>
    </subcellularLocation>
</comment>
<evidence type="ECO:0000256" key="3">
    <source>
        <dbReference type="ARBA" id="ARBA00022692"/>
    </source>
</evidence>
<sequence length="869" mass="94828">MSSADVAVQQSKANLAGDVERVEDIDGKTATTSPFTAEEEKKYLRKIDLCYDKGVMSAATQFGLSKDLELTTIIGHDKNGTPITDNKKYANASMMFYIGYLIGTYPMMYLTQRFSISRVVASATLLWGAVLMSTAACYNYPGIMVNRLFLGILESAVAPSFTVLVTFWWTREEQALRTSLWYACVGVATMVSPLINYGLGQTHGSLASWKPMFLILGAVTILWSVVLFFCLPDNPMTSKRLTDAEKEMAKYRLQRNNAGAISHEFNKAQFLEAFRDYKVYSSALVVMLTGVPSGALGTFGTMVINGFGFDHFDSLALTCPIGAVTALTILIVGTITRRWRNTRYLCIVVCASISIGGTLICWLGPRDNKGLLFAGIFLVAIQVASGGLAIGLSASNISGHTKKSTASASTFVGYCVGNVIGPVIFGASPGPRYRAGFTGGCKMARSVIVQVETQTCEIHFQGWAYISNLLNEPLTISGIPARSFSVPINLVSFCISLQSIDTEDDTTTSSSRSSKSPISFTQALMKVPYNKTTMVTQTLVSRLEITDLRYDITCYGDFLRHIPARLGRNEALDASADALATTFSTLHRPQGYQTVDALTKYVKAISSLRLCLEDPAKARMPETMCSVYLIMICQGWLGRDDDPTTSHGQGLAYLLKAAARENWKAGFETDMLLTFCVPVIIESISNPKVRLEKWFWDMLDNFKKNNPPSTPESAKAQQDGKDAGGIPSLSIRNLGRLPDFINDPELHRMEITCAYHRLCRDLRKLSEIVKAVTWAPGFSPTPMQLRLSRSYNSAYSVLLTVLVIISQIMQAFDPYNLALVGEAALCSSEVVSLAHRIMDEGWVLVDGEVCGVEGEVGAEGVAGGGGVVD</sequence>
<evidence type="ECO:0000256" key="4">
    <source>
        <dbReference type="ARBA" id="ARBA00022989"/>
    </source>
</evidence>
<dbReference type="Pfam" id="PF07690">
    <property type="entry name" value="MFS_1"/>
    <property type="match status" value="1"/>
</dbReference>
<feature type="transmembrane region" description="Helical" evidence="7">
    <location>
        <begin position="119"/>
        <end position="141"/>
    </location>
</feature>
<keyword evidence="3 7" id="KW-0812">Transmembrane</keyword>
<dbReference type="InterPro" id="IPR020846">
    <property type="entry name" value="MFS_dom"/>
</dbReference>
<keyword evidence="4 7" id="KW-1133">Transmembrane helix</keyword>
<feature type="transmembrane region" description="Helical" evidence="7">
    <location>
        <begin position="284"/>
        <end position="308"/>
    </location>
</feature>
<dbReference type="InterPro" id="IPR036259">
    <property type="entry name" value="MFS_trans_sf"/>
</dbReference>
<name>A0A8H5MUF8_9HYPO</name>
<gene>
    <name evidence="9" type="ORF">FNAPI_10337</name>
</gene>
<dbReference type="SUPFAM" id="SSF103473">
    <property type="entry name" value="MFS general substrate transporter"/>
    <property type="match status" value="1"/>
</dbReference>
<dbReference type="Proteomes" id="UP000574317">
    <property type="component" value="Unassembled WGS sequence"/>
</dbReference>
<feature type="transmembrane region" description="Helical" evidence="7">
    <location>
        <begin position="180"/>
        <end position="199"/>
    </location>
</feature>
<evidence type="ECO:0000259" key="8">
    <source>
        <dbReference type="PROSITE" id="PS50850"/>
    </source>
</evidence>
<dbReference type="Gene3D" id="1.20.1250.20">
    <property type="entry name" value="MFS general substrate transporter like domains"/>
    <property type="match status" value="2"/>
</dbReference>
<reference evidence="9 10" key="1">
    <citation type="submission" date="2020-05" db="EMBL/GenBank/DDBJ databases">
        <title>Identification and distribution of gene clusters putatively required for synthesis of sphingolipid metabolism inhibitors in phylogenetically diverse species of the filamentous fungus Fusarium.</title>
        <authorList>
            <person name="Kim H.-S."/>
            <person name="Busman M."/>
            <person name="Brown D.W."/>
            <person name="Divon H."/>
            <person name="Uhlig S."/>
            <person name="Proctor R.H."/>
        </authorList>
    </citation>
    <scope>NUCLEOTIDE SEQUENCE [LARGE SCALE GENOMIC DNA]</scope>
    <source>
        <strain evidence="9 10">NRRL 25196</strain>
    </source>
</reference>
<evidence type="ECO:0000313" key="9">
    <source>
        <dbReference type="EMBL" id="KAF5541163.1"/>
    </source>
</evidence>
<keyword evidence="10" id="KW-1185">Reference proteome</keyword>
<feature type="transmembrane region" description="Helical" evidence="7">
    <location>
        <begin position="344"/>
        <end position="365"/>
    </location>
</feature>
<organism evidence="9 10">
    <name type="scientific">Fusarium napiforme</name>
    <dbReference type="NCBI Taxonomy" id="42672"/>
    <lineage>
        <taxon>Eukaryota</taxon>
        <taxon>Fungi</taxon>
        <taxon>Dikarya</taxon>
        <taxon>Ascomycota</taxon>
        <taxon>Pezizomycotina</taxon>
        <taxon>Sordariomycetes</taxon>
        <taxon>Hypocreomycetidae</taxon>
        <taxon>Hypocreales</taxon>
        <taxon>Nectriaceae</taxon>
        <taxon>Fusarium</taxon>
        <taxon>Fusarium fujikuroi species complex</taxon>
    </lineage>
</organism>
<dbReference type="AlphaFoldDB" id="A0A8H5MUF8"/>
<dbReference type="PANTHER" id="PTHR43791:SF74">
    <property type="entry name" value="TRANSPORTER, PUTATIVE (AFU_ORTHOLOGUE AFUA_1G17530)-RELATED"/>
    <property type="match status" value="1"/>
</dbReference>
<feature type="transmembrane region" description="Helical" evidence="7">
    <location>
        <begin position="314"/>
        <end position="332"/>
    </location>
</feature>
<proteinExistence type="predicted"/>
<comment type="caution">
    <text evidence="9">The sequence shown here is derived from an EMBL/GenBank/DDBJ whole genome shotgun (WGS) entry which is preliminary data.</text>
</comment>
<evidence type="ECO:0000313" key="10">
    <source>
        <dbReference type="Proteomes" id="UP000574317"/>
    </source>
</evidence>
<feature type="transmembrane region" description="Helical" evidence="7">
    <location>
        <begin position="211"/>
        <end position="231"/>
    </location>
</feature>
<evidence type="ECO:0000256" key="5">
    <source>
        <dbReference type="ARBA" id="ARBA00023136"/>
    </source>
</evidence>
<evidence type="ECO:0000256" key="6">
    <source>
        <dbReference type="ARBA" id="ARBA00023180"/>
    </source>
</evidence>